<dbReference type="Gene3D" id="3.40.50.2300">
    <property type="match status" value="1"/>
</dbReference>
<dbReference type="PANTHER" id="PTHR11717">
    <property type="entry name" value="LOW MOLECULAR WEIGHT PROTEIN TYROSINE PHOSPHATASE"/>
    <property type="match status" value="1"/>
</dbReference>
<sequence length="143" mass="15565">MRKLLTVCLGNYCRSPLAQVALTRRGGTAVTVRSAGLIGNWKDQPANPSMINAARRLGLDLTHHRGQQITLEDLDWADDVLAMDAAVLGTLRAIDGGHNTHKLRLYLPGRDVPDPMSQDQNTFNDCAVVIEAGTALHVGQRRS</sequence>
<keyword evidence="8" id="KW-1185">Reference proteome</keyword>
<dbReference type="OrthoDB" id="9784339at2"/>
<dbReference type="EMBL" id="CP042266">
    <property type="protein sequence ID" value="QDY76454.1"/>
    <property type="molecule type" value="Genomic_DNA"/>
</dbReference>
<evidence type="ECO:0000256" key="5">
    <source>
        <dbReference type="PIRSR" id="PIRSR617867-1"/>
    </source>
</evidence>
<evidence type="ECO:0000256" key="1">
    <source>
        <dbReference type="ARBA" id="ARBA00011063"/>
    </source>
</evidence>
<feature type="active site" evidence="5">
    <location>
        <position position="14"/>
    </location>
</feature>
<evidence type="ECO:0000313" key="8">
    <source>
        <dbReference type="Proteomes" id="UP000320580"/>
    </source>
</evidence>
<evidence type="ECO:0000313" key="7">
    <source>
        <dbReference type="EMBL" id="QDY76454.1"/>
    </source>
</evidence>
<dbReference type="SUPFAM" id="SSF52788">
    <property type="entry name" value="Phosphotyrosine protein phosphatases I"/>
    <property type="match status" value="1"/>
</dbReference>
<dbReference type="GO" id="GO:0004725">
    <property type="term" value="F:protein tyrosine phosphatase activity"/>
    <property type="evidence" value="ECO:0007669"/>
    <property type="project" value="UniProtKB-EC"/>
</dbReference>
<dbReference type="EC" id="3.1.3.48" evidence="2"/>
<dbReference type="SMART" id="SM00226">
    <property type="entry name" value="LMWPc"/>
    <property type="match status" value="1"/>
</dbReference>
<feature type="active site" description="Nucleophile" evidence="5">
    <location>
        <position position="8"/>
    </location>
</feature>
<keyword evidence="3" id="KW-0378">Hydrolase</keyword>
<dbReference type="InterPro" id="IPR036196">
    <property type="entry name" value="Ptyr_pPase_sf"/>
</dbReference>
<feature type="domain" description="Phosphotyrosine protein phosphatase I" evidence="6">
    <location>
        <begin position="2"/>
        <end position="140"/>
    </location>
</feature>
<dbReference type="KEGG" id="sqz:FQU76_07790"/>
<name>A0A5B8J7T5_9ACTN</name>
<reference evidence="7 8" key="1">
    <citation type="submission" date="2019-07" db="EMBL/GenBank/DDBJ databases">
        <authorList>
            <person name="Zhu P."/>
        </authorList>
    </citation>
    <scope>NUCLEOTIDE SEQUENCE [LARGE SCALE GENOMIC DNA]</scope>
    <source>
        <strain evidence="7 8">SSL-25</strain>
    </source>
</reference>
<gene>
    <name evidence="7" type="ORF">FQU76_07790</name>
</gene>
<dbReference type="PANTHER" id="PTHR11717:SF7">
    <property type="entry name" value="LOW MOLECULAR WEIGHT PHOSPHOTYROSINE PROTEIN PHOSPHATASE"/>
    <property type="match status" value="1"/>
</dbReference>
<dbReference type="PRINTS" id="PR00719">
    <property type="entry name" value="LMWPTPASE"/>
</dbReference>
<dbReference type="InterPro" id="IPR023485">
    <property type="entry name" value="Ptyr_pPase"/>
</dbReference>
<evidence type="ECO:0000259" key="6">
    <source>
        <dbReference type="SMART" id="SM00226"/>
    </source>
</evidence>
<accession>A0A5B8J7T5</accession>
<protein>
    <recommendedName>
        <fullName evidence="2">protein-tyrosine-phosphatase</fullName>
        <ecNumber evidence="2">3.1.3.48</ecNumber>
    </recommendedName>
</protein>
<feature type="active site" description="Proton donor" evidence="5">
    <location>
        <position position="114"/>
    </location>
</feature>
<evidence type="ECO:0000256" key="4">
    <source>
        <dbReference type="ARBA" id="ARBA00022912"/>
    </source>
</evidence>
<keyword evidence="4" id="KW-0904">Protein phosphatase</keyword>
<dbReference type="Pfam" id="PF01451">
    <property type="entry name" value="LMWPc"/>
    <property type="match status" value="1"/>
</dbReference>
<dbReference type="Proteomes" id="UP000320580">
    <property type="component" value="Chromosome"/>
</dbReference>
<dbReference type="InterPro" id="IPR017867">
    <property type="entry name" value="Tyr_phospatase_low_mol_wt"/>
</dbReference>
<dbReference type="AlphaFoldDB" id="A0A5B8J7T5"/>
<evidence type="ECO:0000256" key="2">
    <source>
        <dbReference type="ARBA" id="ARBA00013064"/>
    </source>
</evidence>
<evidence type="ECO:0000256" key="3">
    <source>
        <dbReference type="ARBA" id="ARBA00022801"/>
    </source>
</evidence>
<dbReference type="RefSeq" id="WP_146479750.1">
    <property type="nucleotide sequence ID" value="NZ_CP042266.1"/>
</dbReference>
<organism evidence="7 8">
    <name type="scientific">Streptomyces qinzhouensis</name>
    <dbReference type="NCBI Taxonomy" id="2599401"/>
    <lineage>
        <taxon>Bacteria</taxon>
        <taxon>Bacillati</taxon>
        <taxon>Actinomycetota</taxon>
        <taxon>Actinomycetes</taxon>
        <taxon>Kitasatosporales</taxon>
        <taxon>Streptomycetaceae</taxon>
        <taxon>Streptomyces</taxon>
    </lineage>
</organism>
<dbReference type="InterPro" id="IPR050438">
    <property type="entry name" value="LMW_PTPase"/>
</dbReference>
<comment type="similarity">
    <text evidence="1">Belongs to the low molecular weight phosphotyrosine protein phosphatase family.</text>
</comment>
<proteinExistence type="inferred from homology"/>